<dbReference type="SUPFAM" id="SSF53850">
    <property type="entry name" value="Periplasmic binding protein-like II"/>
    <property type="match status" value="1"/>
</dbReference>
<keyword evidence="3" id="KW-1185">Reference proteome</keyword>
<evidence type="ECO:0008006" key="4">
    <source>
        <dbReference type="Google" id="ProtNLM"/>
    </source>
</evidence>
<keyword evidence="1" id="KW-1133">Transmembrane helix</keyword>
<proteinExistence type="predicted"/>
<reference evidence="2 3" key="1">
    <citation type="journal article" date="2021" name="BMC Biol.">
        <title>Horizontally acquired antibacterial genes associated with adaptive radiation of ladybird beetles.</title>
        <authorList>
            <person name="Li H.S."/>
            <person name="Tang X.F."/>
            <person name="Huang Y.H."/>
            <person name="Xu Z.Y."/>
            <person name="Chen M.L."/>
            <person name="Du X.Y."/>
            <person name="Qiu B.Y."/>
            <person name="Chen P.T."/>
            <person name="Zhang W."/>
            <person name="Slipinski A."/>
            <person name="Escalona H.E."/>
            <person name="Waterhouse R.M."/>
            <person name="Zwick A."/>
            <person name="Pang H."/>
        </authorList>
    </citation>
    <scope>NUCLEOTIDE SEQUENCE [LARGE SCALE GENOMIC DNA]</scope>
    <source>
        <strain evidence="2">SYSU2018</strain>
    </source>
</reference>
<evidence type="ECO:0000256" key="1">
    <source>
        <dbReference type="SAM" id="Phobius"/>
    </source>
</evidence>
<protein>
    <recommendedName>
        <fullName evidence="4">Solute-binding protein family 3/N-terminal domain-containing protein</fullName>
    </recommendedName>
</protein>
<organism evidence="2 3">
    <name type="scientific">Cryptolaemus montrouzieri</name>
    <dbReference type="NCBI Taxonomy" id="559131"/>
    <lineage>
        <taxon>Eukaryota</taxon>
        <taxon>Metazoa</taxon>
        <taxon>Ecdysozoa</taxon>
        <taxon>Arthropoda</taxon>
        <taxon>Hexapoda</taxon>
        <taxon>Insecta</taxon>
        <taxon>Pterygota</taxon>
        <taxon>Neoptera</taxon>
        <taxon>Endopterygota</taxon>
        <taxon>Coleoptera</taxon>
        <taxon>Polyphaga</taxon>
        <taxon>Cucujiformia</taxon>
        <taxon>Coccinelloidea</taxon>
        <taxon>Coccinellidae</taxon>
        <taxon>Scymninae</taxon>
        <taxon>Scymnini</taxon>
        <taxon>Cryptolaemus</taxon>
    </lineage>
</organism>
<gene>
    <name evidence="2" type="ORF">HHI36_011140</name>
</gene>
<dbReference type="Proteomes" id="UP001516400">
    <property type="component" value="Unassembled WGS sequence"/>
</dbReference>
<dbReference type="EMBL" id="JABFTP020000001">
    <property type="protein sequence ID" value="KAL3266992.1"/>
    <property type="molecule type" value="Genomic_DNA"/>
</dbReference>
<accession>A0ABD2MKU3</accession>
<keyword evidence="1" id="KW-0472">Membrane</keyword>
<feature type="transmembrane region" description="Helical" evidence="1">
    <location>
        <begin position="170"/>
        <end position="190"/>
    </location>
</feature>
<keyword evidence="1" id="KW-0812">Transmembrane</keyword>
<dbReference type="AlphaFoldDB" id="A0ABD2MKU3"/>
<sequence length="200" mass="22806">MLDALFGVRLTYLLNGINFEDDIKSPKDFATHHLKVGTGSPYLTSLLSFIPEMEQYSTKDYLECYSTNSCQTEYHGKTLALLALSRQMNYLRPFYTLGEYPLRELPDPALTVQIVAYFSKGHPLFPLFNRHLKYLIESGITNRIIDKYSSPVKLEVPSLESTQSLNIEHIVAPLFILNIGLVLAAGILLMERRNIFSKRN</sequence>
<name>A0ABD2MKU3_9CUCU</name>
<evidence type="ECO:0000313" key="3">
    <source>
        <dbReference type="Proteomes" id="UP001516400"/>
    </source>
</evidence>
<evidence type="ECO:0000313" key="2">
    <source>
        <dbReference type="EMBL" id="KAL3266992.1"/>
    </source>
</evidence>
<comment type="caution">
    <text evidence="2">The sequence shown here is derived from an EMBL/GenBank/DDBJ whole genome shotgun (WGS) entry which is preliminary data.</text>
</comment>